<evidence type="ECO:0000313" key="4">
    <source>
        <dbReference type="Proteomes" id="UP000554235"/>
    </source>
</evidence>
<evidence type="ECO:0000256" key="1">
    <source>
        <dbReference type="SAM" id="MobiDB-lite"/>
    </source>
</evidence>
<feature type="region of interest" description="Disordered" evidence="1">
    <location>
        <begin position="522"/>
        <end position="556"/>
    </location>
</feature>
<feature type="compositionally biased region" description="Basic and acidic residues" evidence="1">
    <location>
        <begin position="676"/>
        <end position="716"/>
    </location>
</feature>
<dbReference type="InterPro" id="IPR021369">
    <property type="entry name" value="DUF2985"/>
</dbReference>
<evidence type="ECO:0000256" key="2">
    <source>
        <dbReference type="SAM" id="Phobius"/>
    </source>
</evidence>
<accession>A0A8H4L0F8</accession>
<keyword evidence="2" id="KW-0472">Membrane</keyword>
<feature type="region of interest" description="Disordered" evidence="1">
    <location>
        <begin position="313"/>
        <end position="334"/>
    </location>
</feature>
<feature type="region of interest" description="Disordered" evidence="1">
    <location>
        <begin position="676"/>
        <end position="722"/>
    </location>
</feature>
<feature type="compositionally biased region" description="Low complexity" evidence="1">
    <location>
        <begin position="108"/>
        <end position="117"/>
    </location>
</feature>
<protein>
    <recommendedName>
        <fullName evidence="5">Ahmp1 protein</fullName>
    </recommendedName>
</protein>
<dbReference type="Proteomes" id="UP000554235">
    <property type="component" value="Unassembled WGS sequence"/>
</dbReference>
<feature type="region of interest" description="Disordered" evidence="1">
    <location>
        <begin position="1"/>
        <end position="154"/>
    </location>
</feature>
<feature type="compositionally biased region" description="Polar residues" evidence="1">
    <location>
        <begin position="529"/>
        <end position="540"/>
    </location>
</feature>
<keyword evidence="2" id="KW-0812">Transmembrane</keyword>
<dbReference type="EMBL" id="JAADYS010002037">
    <property type="protein sequence ID" value="KAF4460026.1"/>
    <property type="molecule type" value="Genomic_DNA"/>
</dbReference>
<comment type="caution">
    <text evidence="3">The sequence shown here is derived from an EMBL/GenBank/DDBJ whole genome shotgun (WGS) entry which is preliminary data.</text>
</comment>
<feature type="transmembrane region" description="Helical" evidence="2">
    <location>
        <begin position="430"/>
        <end position="451"/>
    </location>
</feature>
<feature type="compositionally biased region" description="Polar residues" evidence="1">
    <location>
        <begin position="59"/>
        <end position="79"/>
    </location>
</feature>
<proteinExistence type="predicted"/>
<name>A0A8H4L0F8_9HYPO</name>
<keyword evidence="4" id="KW-1185">Reference proteome</keyword>
<feature type="compositionally biased region" description="Polar residues" evidence="1">
    <location>
        <begin position="19"/>
        <end position="33"/>
    </location>
</feature>
<feature type="transmembrane region" description="Helical" evidence="2">
    <location>
        <begin position="396"/>
        <end position="424"/>
    </location>
</feature>
<dbReference type="PANTHER" id="PTHR35872">
    <property type="entry name" value="INTEGRAL MEMBRANE PROTEIN (AFU_ORTHOLOGUE AFUA_5G07110)"/>
    <property type="match status" value="1"/>
</dbReference>
<reference evidence="3 4" key="1">
    <citation type="submission" date="2020-01" db="EMBL/GenBank/DDBJ databases">
        <title>Identification and distribution of gene clusters putatively required for synthesis of sphingolipid metabolism inhibitors in phylogenetically diverse species of the filamentous fungus Fusarium.</title>
        <authorList>
            <person name="Kim H.-S."/>
            <person name="Busman M."/>
            <person name="Brown D.W."/>
            <person name="Divon H."/>
            <person name="Uhlig S."/>
            <person name="Proctor R.H."/>
        </authorList>
    </citation>
    <scope>NUCLEOTIDE SEQUENCE [LARGE SCALE GENOMIC DNA]</scope>
    <source>
        <strain evidence="3 4">NRRL 20459</strain>
    </source>
</reference>
<gene>
    <name evidence="3" type="ORF">FALBO_13205</name>
</gene>
<dbReference type="OrthoDB" id="3365211at2759"/>
<feature type="transmembrane region" description="Helical" evidence="2">
    <location>
        <begin position="628"/>
        <end position="650"/>
    </location>
</feature>
<evidence type="ECO:0000313" key="3">
    <source>
        <dbReference type="EMBL" id="KAF4460026.1"/>
    </source>
</evidence>
<sequence>MASNNRPEPSGHLRVANNPRRTPSPASSRISVNPPTPGSPGPVDESAPDYFNPLGYAPSAQSQTSLASFPRLPSQTSLSAFPDVAPPPPRRPPVDQARLPSIRLRRTSNGSLYSDGGYSSGRHDEFDANRPRSISQPERGGLSEPPPVLARHSRRVPQVAMPRLTEEGARPSLAELGINDPTSPISPVVWLPDQTRPREGDVELSRLQRARRASRIFWPGHRRQADQKQAMRPQTAEEEEYAEELVDWLDVIDPEVQTLSTLTNVQNSLFVPDLGSWVNRRPTYALSRHDQPAAWAREAIAEEKRREAQEAREAAAREAAESLIPQQPPPIQRSSTITSRLTESHYAALPHGTTLDGWTADEKAELDDHVRHMLHSRRARFKRRMKGFGQYVRRPLGFFVTLYATLITLFGLAWVLFLIGWIYVGEKQVYAIHIIDSVLVALFGVMGDGLAPFRIVDTYHMIFIARFSRRIRRAEKGKKPRAKLQKKRVPPEVRCSPVQGEAVITGHQARLFLDAHGYNPDRDGPDGNGYSNQDSNQDTPETIDLENAKSPNPESDMPALTFAQLKSLQHHQKKLAKSHSFYKPQETFTHHAFPLSYLMAIVILLDCHSCLQISLGACTWGIDYHTRPFALTTVILCVSITCNITAGVLISRGDRKTRKKDVWELLDRQELTQDAIKHMEKKKKEQEKEEKAERGSKSSDNDKDESSGRTSREFRKLIKLPS</sequence>
<dbReference type="Pfam" id="PF11204">
    <property type="entry name" value="DUF2985"/>
    <property type="match status" value="1"/>
</dbReference>
<dbReference type="PANTHER" id="PTHR35872:SF1">
    <property type="entry name" value="ALPHA-L-RHAMNOSIDASE C"/>
    <property type="match status" value="1"/>
</dbReference>
<feature type="compositionally biased region" description="Basic and acidic residues" evidence="1">
    <location>
        <begin position="121"/>
        <end position="130"/>
    </location>
</feature>
<organism evidence="3 4">
    <name type="scientific">Fusarium albosuccineum</name>
    <dbReference type="NCBI Taxonomy" id="1237068"/>
    <lineage>
        <taxon>Eukaryota</taxon>
        <taxon>Fungi</taxon>
        <taxon>Dikarya</taxon>
        <taxon>Ascomycota</taxon>
        <taxon>Pezizomycotina</taxon>
        <taxon>Sordariomycetes</taxon>
        <taxon>Hypocreomycetidae</taxon>
        <taxon>Hypocreales</taxon>
        <taxon>Nectriaceae</taxon>
        <taxon>Fusarium</taxon>
        <taxon>Fusarium decemcellulare species complex</taxon>
    </lineage>
</organism>
<keyword evidence="2" id="KW-1133">Transmembrane helix</keyword>
<evidence type="ECO:0008006" key="5">
    <source>
        <dbReference type="Google" id="ProtNLM"/>
    </source>
</evidence>
<dbReference type="AlphaFoldDB" id="A0A8H4L0F8"/>